<reference evidence="1" key="1">
    <citation type="submission" date="2018-09" db="EMBL/GenBank/DDBJ databases">
        <title>A genomic encyclopedia of anaerobic methanotrophic archaea.</title>
        <authorList>
            <person name="Skennerton C.T."/>
            <person name="Chadwick G.L."/>
            <person name="Laso-Perez R."/>
            <person name="Leu A.O."/>
            <person name="Speth D.R."/>
            <person name="Yu H."/>
            <person name="Morgan-Lang C."/>
            <person name="Hatzenpichler R."/>
            <person name="Goudeau D."/>
            <person name="Malmstrom R."/>
            <person name="Woyke T."/>
            <person name="Hallam S."/>
            <person name="Tyson G.W."/>
            <person name="Wegener G."/>
            <person name="Boetius A."/>
            <person name="Orphan V.J."/>
        </authorList>
    </citation>
    <scope>NUCLEOTIDE SEQUENCE</scope>
    <source>
        <strain evidence="1">CONS3730D10UFb2</strain>
    </source>
</reference>
<organism evidence="1 2">
    <name type="scientific">Candidatus Methanomarinus sp</name>
    <dbReference type="NCBI Taxonomy" id="3386244"/>
    <lineage>
        <taxon>Archaea</taxon>
        <taxon>Methanobacteriati</taxon>
        <taxon>Methanobacteriota</taxon>
        <taxon>Stenosarchaea group</taxon>
        <taxon>Methanomicrobia</taxon>
        <taxon>Methanosarcinales</taxon>
        <taxon>ANME-2 cluster</taxon>
        <taxon>Candidatus Methanocomedenaceae</taxon>
        <taxon>Candidatus Methanomarinus</taxon>
    </lineage>
</organism>
<dbReference type="EMBL" id="QYBA01000217">
    <property type="protein sequence ID" value="TKY91322.1"/>
    <property type="molecule type" value="Genomic_DNA"/>
</dbReference>
<accession>A0AC61S9V4</accession>
<sequence length="356" mass="40216">MNDYDEIHNYGTDPLEYDTDGDGLNDYDEIHNYGTDPSDEDTDGDGLNDYDEIHNYGIDPLEYDTDPRHIPESFEEWVDSYGGVSGLKGNSNANNEISDGYVHQNLGFTVTLKNLLDAVDYYYGFVTLTPTSEITEMSTGLYGYGQGGGVWYGAYKYLTFTESDEGNIMQVDVQSNGHELRIELWEGLIEQNDHYWWATHFQEAVSIGTGNNPQIEPNPQLCWTIKPGDYTLFFAGFNHDDEIIPYTIDYKIEYLTYDVVICEVIYDPPGTEPDNELIKLCNQGSLTVDIGGWWLTDGEGTYTIPSGTTLTAGSSWSVYGSTYNPTSYTRGLYLANSHDDVILYDKDGIKVDEYHW</sequence>
<evidence type="ECO:0000313" key="2">
    <source>
        <dbReference type="Proteomes" id="UP000315423"/>
    </source>
</evidence>
<gene>
    <name evidence="1" type="ORF">C5S46_06465</name>
</gene>
<name>A0AC61S9V4_9EURY</name>
<dbReference type="Proteomes" id="UP000315423">
    <property type="component" value="Unassembled WGS sequence"/>
</dbReference>
<comment type="caution">
    <text evidence="1">The sequence shown here is derived from an EMBL/GenBank/DDBJ whole genome shotgun (WGS) entry which is preliminary data.</text>
</comment>
<proteinExistence type="predicted"/>
<evidence type="ECO:0000313" key="1">
    <source>
        <dbReference type="EMBL" id="TKY91322.1"/>
    </source>
</evidence>
<protein>
    <submittedName>
        <fullName evidence="1">Lamin tail domain-containing protein</fullName>
    </submittedName>
</protein>